<evidence type="ECO:0000256" key="2">
    <source>
        <dbReference type="SAM" id="MobiDB-lite"/>
    </source>
</evidence>
<keyword evidence="4" id="KW-1185">Reference proteome</keyword>
<feature type="compositionally biased region" description="Polar residues" evidence="2">
    <location>
        <begin position="84"/>
        <end position="97"/>
    </location>
</feature>
<evidence type="ECO:0000256" key="1">
    <source>
        <dbReference type="SAM" id="Coils"/>
    </source>
</evidence>
<keyword evidence="1" id="KW-0175">Coiled coil</keyword>
<sequence>MNFVDSSNSNFYIEVRMPYHILAQANEQKNEIITCLTEELNALREEIILLKITHENEKTSFKKKCSEEAQNVMIDFMNKYTQQDSETNDTNQHQLAANSRNNNDNSNQNSNDTENTTTPTATTQQSDLFAEETRENIIFITIEEAYCGCTKIVTDVSKDDKESIYIVNITKGINNRDTIIVGDKTYRIRYLKHPYLSRKNDDLVVSKKVLMANGVRHPSSSIVYRIDNKNELLQLKGFTNDSKTVLDE</sequence>
<dbReference type="GeneID" id="14893513"/>
<accession>L7FQI7</accession>
<dbReference type="AlphaFoldDB" id="L7FQI7"/>
<feature type="compositionally biased region" description="Low complexity" evidence="2">
    <location>
        <begin position="98"/>
        <end position="123"/>
    </location>
</feature>
<evidence type="ECO:0000313" key="4">
    <source>
        <dbReference type="Proteomes" id="UP000014680"/>
    </source>
</evidence>
<feature type="region of interest" description="Disordered" evidence="2">
    <location>
        <begin position="84"/>
        <end position="127"/>
    </location>
</feature>
<dbReference type="OrthoDB" id="31608at2759"/>
<dbReference type="VEuPathDB" id="AmoebaDB:EIN_116750"/>
<reference evidence="3 4" key="1">
    <citation type="submission" date="2012-10" db="EMBL/GenBank/DDBJ databases">
        <authorList>
            <person name="Zafar N."/>
            <person name="Inman J."/>
            <person name="Hall N."/>
            <person name="Lorenzi H."/>
            <person name="Caler E."/>
        </authorList>
    </citation>
    <scope>NUCLEOTIDE SEQUENCE [LARGE SCALE GENOMIC DNA]</scope>
    <source>
        <strain evidence="3 4">IP1</strain>
    </source>
</reference>
<name>L7FQI7_ENTIV</name>
<proteinExistence type="predicted"/>
<feature type="coiled-coil region" evidence="1">
    <location>
        <begin position="26"/>
        <end position="53"/>
    </location>
</feature>
<dbReference type="RefSeq" id="XP_004261315.1">
    <property type="nucleotide sequence ID" value="XM_004261267.1"/>
</dbReference>
<dbReference type="KEGG" id="eiv:EIN_116750"/>
<organism evidence="3 4">
    <name type="scientific">Entamoeba invadens IP1</name>
    <dbReference type="NCBI Taxonomy" id="370355"/>
    <lineage>
        <taxon>Eukaryota</taxon>
        <taxon>Amoebozoa</taxon>
        <taxon>Evosea</taxon>
        <taxon>Archamoebae</taxon>
        <taxon>Mastigamoebida</taxon>
        <taxon>Entamoebidae</taxon>
        <taxon>Entamoeba</taxon>
    </lineage>
</organism>
<evidence type="ECO:0000313" key="3">
    <source>
        <dbReference type="EMBL" id="ELP94544.1"/>
    </source>
</evidence>
<protein>
    <submittedName>
        <fullName evidence="3">Uncharacterized protein</fullName>
    </submittedName>
</protein>
<gene>
    <name evidence="3" type="ORF">EIN_116750</name>
</gene>
<dbReference type="Proteomes" id="UP000014680">
    <property type="component" value="Unassembled WGS sequence"/>
</dbReference>
<dbReference type="EMBL" id="KB206203">
    <property type="protein sequence ID" value="ELP94544.1"/>
    <property type="molecule type" value="Genomic_DNA"/>
</dbReference>